<organism evidence="2 3">
    <name type="scientific">Novimethylophilus kurashikiensis</name>
    <dbReference type="NCBI Taxonomy" id="1825523"/>
    <lineage>
        <taxon>Bacteria</taxon>
        <taxon>Pseudomonadati</taxon>
        <taxon>Pseudomonadota</taxon>
        <taxon>Betaproteobacteria</taxon>
        <taxon>Nitrosomonadales</taxon>
        <taxon>Methylophilaceae</taxon>
        <taxon>Novimethylophilus</taxon>
    </lineage>
</organism>
<dbReference type="OrthoDB" id="9808681at2"/>
<keyword evidence="3" id="KW-1185">Reference proteome</keyword>
<feature type="domain" description="Transglycosylase SLT" evidence="1">
    <location>
        <begin position="16"/>
        <end position="116"/>
    </location>
</feature>
<dbReference type="RefSeq" id="WP_146187166.1">
    <property type="nucleotide sequence ID" value="NZ_BDOQ01000007.1"/>
</dbReference>
<comment type="caution">
    <text evidence="2">The sequence shown here is derived from an EMBL/GenBank/DDBJ whole genome shotgun (WGS) entry which is preliminary data.</text>
</comment>
<dbReference type="Proteomes" id="UP000245081">
    <property type="component" value="Unassembled WGS sequence"/>
</dbReference>
<dbReference type="Pfam" id="PF01464">
    <property type="entry name" value="SLT"/>
    <property type="match status" value="1"/>
</dbReference>
<dbReference type="CDD" id="cd13400">
    <property type="entry name" value="LT_IagB-like"/>
    <property type="match status" value="1"/>
</dbReference>
<dbReference type="InterPro" id="IPR008258">
    <property type="entry name" value="Transglycosylase_SLT_dom_1"/>
</dbReference>
<accession>A0A2R5F8N3</accession>
<evidence type="ECO:0000313" key="2">
    <source>
        <dbReference type="EMBL" id="GBG14395.1"/>
    </source>
</evidence>
<sequence>MFWVSAELPPEIPTTCVMRAAQHYSVPVAALLSILKQEGGEVGKAYVRSTGTYFGPFQISDTWTGHFQKWGISSSKLQHDACANAVAGAYVLAYYKAREPDWYRAIARYNVGSLNTPQRRDAGFRYASKVMHHWWGIYEKWNHPT</sequence>
<reference evidence="2 3" key="1">
    <citation type="journal article" date="2018" name="Environ. Microbiol.">
        <title>Isolation and genomic characterization of Novimethylophilus kurashikiensis gen. nov. sp. nov., a new lanthanide-dependent methylotrophic species of Methylophilaceae.</title>
        <authorList>
            <person name="Lv H."/>
            <person name="Sahin N."/>
            <person name="Tani A."/>
        </authorList>
    </citation>
    <scope>NUCLEOTIDE SEQUENCE [LARGE SCALE GENOMIC DNA]</scope>
    <source>
        <strain evidence="2 3">La2-4</strain>
    </source>
</reference>
<dbReference type="SUPFAM" id="SSF53955">
    <property type="entry name" value="Lysozyme-like"/>
    <property type="match status" value="1"/>
</dbReference>
<dbReference type="Gene3D" id="1.10.530.10">
    <property type="match status" value="1"/>
</dbReference>
<dbReference type="EMBL" id="BDOQ01000007">
    <property type="protein sequence ID" value="GBG14395.1"/>
    <property type="molecule type" value="Genomic_DNA"/>
</dbReference>
<evidence type="ECO:0000313" key="3">
    <source>
        <dbReference type="Proteomes" id="UP000245081"/>
    </source>
</evidence>
<dbReference type="InterPro" id="IPR023346">
    <property type="entry name" value="Lysozyme-like_dom_sf"/>
</dbReference>
<dbReference type="AlphaFoldDB" id="A0A2R5F8N3"/>
<evidence type="ECO:0000259" key="1">
    <source>
        <dbReference type="Pfam" id="PF01464"/>
    </source>
</evidence>
<gene>
    <name evidence="2" type="ORF">NMK_1994</name>
</gene>
<name>A0A2R5F8N3_9PROT</name>
<protein>
    <submittedName>
        <fullName evidence="2">Transglycosylase</fullName>
    </submittedName>
</protein>
<proteinExistence type="predicted"/>